<name>A0ACB8HLS3_9BRYO</name>
<protein>
    <submittedName>
        <fullName evidence="1">Uncharacterized protein</fullName>
    </submittedName>
</protein>
<evidence type="ECO:0000313" key="2">
    <source>
        <dbReference type="Proteomes" id="UP000828922"/>
    </source>
</evidence>
<keyword evidence="2" id="KW-1185">Reference proteome</keyword>
<comment type="caution">
    <text evidence="1">The sequence shown here is derived from an EMBL/GenBank/DDBJ whole genome shotgun (WGS) entry which is preliminary data.</text>
</comment>
<dbReference type="Proteomes" id="UP000828922">
    <property type="component" value="Linkage Group LG07"/>
</dbReference>
<accession>A0ACB8HLS3</accession>
<sequence>MEEALMHYVLSLEEVMKMQCVPQYMQQKQHCLNTINMTTTGFLDWLPMQRPPNNSKRQKGTFSLQQFGQSPRFFDKENLVNSQSVVPLSPFPEYSGTISGSKLVEKSGRIFGRASSFRQQQQEAPSDFFAAVGSKETGGELACQKRRTLRRRGGPEAVSQRLLLETEESSWDCIQQERERENVSDEGKHMDKPIDLVHTPAVSSSVTTARRGGIKRDRKAASGARPVTRASRRLACSSAKQDEAHGELQEESVAATVVNVPPRKAPPHLKNQTGRKKAAILLTPVEEPEVKTRNAGPMNTGNSDADGDAQIMAAGGTQMREAVFQVPEFRAEDIDEDSILNINSDAAAPKSGITVADVQKKQPLEKTPLCGENISAAILEELTARVMCPGQKNMAILEESAAGEPHNVRQGLAWEKSDAMLTGEPLAINKYGHRDSNIVQEKAGPPVSQAQGGEVGKKLMVGEVNREVVQVSGAVLSSAMESCRVRKDPIFNCRENLQLSGSTVGNSKELKCANFVRQSRAAEQFGSALDELPSGNIDHCKIEALPSDLHPQVNESETGVTSNKPENRGVVGQIERSPLDSPAEFVHMSHHTAPEASLSCAIGVEVAGFVYTGAQELKKSAFSLTVEDSGFQPDSGDMEVPVTRNTTLEYEEAKECGSEKTVLVKPEVSSVHGIISQTGDCELDQVPDRDICLASRDREAPMVEDEEKVSSGDPECHELKDIESEAELLLEQQQSEMQLSTDDGKLIPFTLPENCEALDASPDVGRQDVQFQHEVNPECIVTLDCCHYQKRLSPRSKARARRWRSDLGLSGKEQLRSVVFTDTPERILPVHRDCADMVECGVCSPPLQEKAKVLTPTFMEVSYQLEPNSQQKPQQASERHLYKEAFSQEFQDGDPDTDDYKDHELLESSAADKQHESSTSSPLLMSINSHARVSQDRSSALDFIQKPEQEELEQSCKISAELSVEKVLPVTSASRAIPSGASISRAYKSDNPCASNPFTIQLDLPSSRFVHMLSASQDLFRPVHPNVVRLPVIPTMHTACTNVSKSTFTSPIVSTPSSPHPVIFREPSPELNLPRAVDMNVEVINLPHLSSVLCSQARVDPAPSKPFSSISPIAVPSSLANLASSLEQVTVAPVSANVSPRSPKTVALATTYSPAFSRSVDHHEAGSLRTRPEAVSNAVGHSPLSFGDTFSVVPRQLDATRFLKEASTNKSYELVPQEMSTEMVFTCKPSDTLIQKRSTKDGEAFATHRTSSLAKGFETSEMVAEALLSVLPSSPMHEDYACAPPKGIRREYDKDNLKHVSQASSKEDEHPGQLCKTLRQEYPSVSPPHVCVQSFSAESFKDDFKGSCRVPDRVVEEAARRIPNLTSSATKAGLADCNGAAFPCPMDSLNHGAPLSVLSCPKEGAQKLLSSEVSSSFQVQSLQKSLPSESLADIVEKQRFFFNTPESDTSMKLARHASSKFPGMLAHKISSSESCSSLGQVPRPHAWSNLVHMDSAGGTTAVTVAPISVSDGATNPLSKHPNLSLPKHSPHSEDCGSLVGAAFCGNSSSSNLLGSNLVSSMRSFLPLIQQQQIQQQQIQYATGKHDVKVKALEAAEAAKRQEEQRMEERQARKKAMEFAKKAKERTIQEKMKEEQALLKKEIQEKSKAANEILRQKGVSVGTVKTLFTDTSSKFNSNNHGTLSKVKRAIEMRSKLEENREKLQEERRRKEENWKRKELESAAHKQRQEMTERKEREEKRKRQEAAMKWHRPIEKRHQPEIEKENKPRSMGVHNCEIRAMEEMSQSNQMDYESHRAYEHRCKINAIGNLKTEEWLQTQKVARITGSLGQACTGLTKDSLHSILPLLVPRNDGHGTGMAVLDGRYLQSAISRPSRPREIGPPMRVLQATTEGLHVGQGNLLHTPPDFCTLGSSRGIANPDTGMQKSNCLQSQMSASVQGSLPLKDCKSTTSCPTGISAGQPLFCGLIEETFSKSYEMSPYQDSSEGEDSQDGQDRVKKEIPQWARSENLTIQLTRQLEQDPDEIFSGAMSCSLSEVFGTTGSHKRPEFIRRGSSGDWDKDRVTWQEKIRYKMSMGYLH</sequence>
<evidence type="ECO:0000313" key="1">
    <source>
        <dbReference type="EMBL" id="KAH9557181.1"/>
    </source>
</evidence>
<proteinExistence type="predicted"/>
<organism evidence="1 2">
    <name type="scientific">Sphagnum magellanicum</name>
    <dbReference type="NCBI Taxonomy" id="128215"/>
    <lineage>
        <taxon>Eukaryota</taxon>
        <taxon>Viridiplantae</taxon>
        <taxon>Streptophyta</taxon>
        <taxon>Embryophyta</taxon>
        <taxon>Bryophyta</taxon>
        <taxon>Sphagnophytina</taxon>
        <taxon>Sphagnopsida</taxon>
        <taxon>Sphagnales</taxon>
        <taxon>Sphagnaceae</taxon>
        <taxon>Sphagnum</taxon>
    </lineage>
</organism>
<gene>
    <name evidence="1" type="ORF">CY35_07G071400</name>
</gene>
<dbReference type="EMBL" id="CM038913">
    <property type="protein sequence ID" value="KAH9557181.1"/>
    <property type="molecule type" value="Genomic_DNA"/>
</dbReference>
<reference evidence="2" key="1">
    <citation type="journal article" date="2022" name="New Phytol.">
        <title>Phylogenomic structure and speciation in an emerging model: the Sphagnum magellanicum complex (Bryophyta).</title>
        <authorList>
            <person name="Shaw A.J."/>
            <person name="Piatkowski B."/>
            <person name="Duffy A.M."/>
            <person name="Aguero B."/>
            <person name="Imwattana K."/>
            <person name="Nieto-Lugilde M."/>
            <person name="Healey A."/>
            <person name="Weston D.J."/>
            <person name="Patel M.N."/>
            <person name="Schmutz J."/>
            <person name="Grimwood J."/>
            <person name="Yavitt J.B."/>
            <person name="Hassel K."/>
            <person name="Stenoien H.K."/>
            <person name="Flatberg K.I."/>
            <person name="Bickford C.P."/>
            <person name="Hicks K.A."/>
        </authorList>
    </citation>
    <scope>NUCLEOTIDE SEQUENCE [LARGE SCALE GENOMIC DNA]</scope>
</reference>